<dbReference type="Pfam" id="PF01887">
    <property type="entry name" value="SAM_HAT_N"/>
    <property type="match status" value="1"/>
</dbReference>
<dbReference type="InterPro" id="IPR023228">
    <property type="entry name" value="SAM_OH_AdoTrfase_N_sf"/>
</dbReference>
<dbReference type="EMBL" id="AGXA01000002">
    <property type="protein sequence ID" value="EKU94326.1"/>
    <property type="molecule type" value="Genomic_DNA"/>
</dbReference>
<dbReference type="SUPFAM" id="SSF102522">
    <property type="entry name" value="Bacterial fluorinating enzyme, N-terminal domain"/>
    <property type="match status" value="1"/>
</dbReference>
<dbReference type="PATRIC" id="fig|883081.3.peg.55"/>
<dbReference type="InterPro" id="IPR046469">
    <property type="entry name" value="SAM_HAT_N"/>
</dbReference>
<dbReference type="PANTHER" id="PTHR35092:SF1">
    <property type="entry name" value="CHLORINASE MJ1651"/>
    <property type="match status" value="1"/>
</dbReference>
<dbReference type="STRING" id="883081.HMPREF9698_00054"/>
<keyword evidence="1" id="KW-0949">S-adenosyl-L-methionine</keyword>
<evidence type="ECO:0000259" key="3">
    <source>
        <dbReference type="Pfam" id="PF01887"/>
    </source>
</evidence>
<protein>
    <recommendedName>
        <fullName evidence="7">DNA-directed RNA polymerase subunit delta</fullName>
    </recommendedName>
</protein>
<dbReference type="SMR" id="K9EEQ0"/>
<dbReference type="AlphaFoldDB" id="K9EEQ0"/>
<dbReference type="InterPro" id="IPR023227">
    <property type="entry name" value="SAM_OH_AdoTrfase_C_sf"/>
</dbReference>
<gene>
    <name evidence="5" type="ORF">HMPREF9698_00054</name>
</gene>
<dbReference type="Pfam" id="PF20257">
    <property type="entry name" value="SAM_HAT_C"/>
    <property type="match status" value="1"/>
</dbReference>
<proteinExistence type="inferred from homology"/>
<dbReference type="Gene3D" id="2.40.30.90">
    <property type="entry name" value="Bacterial fluorinating enzyme like"/>
    <property type="match status" value="1"/>
</dbReference>
<dbReference type="InterPro" id="IPR002747">
    <property type="entry name" value="SAM_OH_AdoTrfase"/>
</dbReference>
<organism evidence="5 6">
    <name type="scientific">Alloiococcus otitis ATCC 51267</name>
    <dbReference type="NCBI Taxonomy" id="883081"/>
    <lineage>
        <taxon>Bacteria</taxon>
        <taxon>Bacillati</taxon>
        <taxon>Bacillota</taxon>
        <taxon>Bacilli</taxon>
        <taxon>Lactobacillales</taxon>
        <taxon>Carnobacteriaceae</taxon>
        <taxon>Alloiococcus</taxon>
    </lineage>
</organism>
<feature type="domain" description="S-adenosyl-l-methionine hydroxide adenosyltransferase N-terminal" evidence="3">
    <location>
        <begin position="6"/>
        <end position="149"/>
    </location>
</feature>
<evidence type="ECO:0000313" key="5">
    <source>
        <dbReference type="EMBL" id="EKU94326.1"/>
    </source>
</evidence>
<sequence length="282" mass="31400">MSRKHLVLQSDFGLDDGAVAAMYGVAYSVAPNITISNLTHGINPYNVFDGSYRLIQTVNYWPEGTVFVSVVDPGVGTDRQSVVAKLKSGHYIVTPNNGTLSHVHKYIGLESLKEIDETVNRLAHSEGSHTFHGRDIYVYNGALLAEDETYYDQLKAIPLNSLESLELLDPNSDGQTRIEGVIDIFDIRFGSLWTNIPARLLKELSIQSGDQVKVTIEHDGVQRYQNYMRFGHSFADVQVGEPIAYINSLLHLGIAINQKSFSETYNIGRGNDWLILIEKVGK</sequence>
<dbReference type="InterPro" id="IPR046470">
    <property type="entry name" value="SAM_HAT_C"/>
</dbReference>
<dbReference type="PANTHER" id="PTHR35092">
    <property type="entry name" value="CHLORINASE MJ1651"/>
    <property type="match status" value="1"/>
</dbReference>
<dbReference type="RefSeq" id="WP_003776139.1">
    <property type="nucleotide sequence ID" value="NZ_JH992957.1"/>
</dbReference>
<keyword evidence="6" id="KW-1185">Reference proteome</keyword>
<evidence type="ECO:0008006" key="7">
    <source>
        <dbReference type="Google" id="ProtNLM"/>
    </source>
</evidence>
<evidence type="ECO:0000256" key="2">
    <source>
        <dbReference type="ARBA" id="ARBA00024035"/>
    </source>
</evidence>
<accession>K9EEQ0</accession>
<evidence type="ECO:0000313" key="6">
    <source>
        <dbReference type="Proteomes" id="UP000009875"/>
    </source>
</evidence>
<dbReference type="PIRSF" id="PIRSF006779">
    <property type="entry name" value="UCP006779"/>
    <property type="match status" value="1"/>
</dbReference>
<feature type="domain" description="S-adenosyl-l-methionine hydroxide adenosyltransferase C-terminal" evidence="4">
    <location>
        <begin position="181"/>
        <end position="273"/>
    </location>
</feature>
<dbReference type="Proteomes" id="UP000009875">
    <property type="component" value="Unassembled WGS sequence"/>
</dbReference>
<comment type="similarity">
    <text evidence="2">Belongs to the SAM hydrolase / SAM-dependent halogenase family.</text>
</comment>
<dbReference type="OrthoDB" id="9792195at2"/>
<dbReference type="SUPFAM" id="SSF101852">
    <property type="entry name" value="Bacterial fluorinating enzyme, C-terminal domain"/>
    <property type="match status" value="1"/>
</dbReference>
<evidence type="ECO:0000256" key="1">
    <source>
        <dbReference type="ARBA" id="ARBA00022691"/>
    </source>
</evidence>
<reference evidence="5 6" key="1">
    <citation type="submission" date="2012-09" db="EMBL/GenBank/DDBJ databases">
        <title>The Genome Sequence of Alloiococcus otitis ATCC 51267.</title>
        <authorList>
            <consortium name="The Broad Institute Genome Sequencing Platform"/>
            <person name="Earl A."/>
            <person name="Ward D."/>
            <person name="Feldgarden M."/>
            <person name="Gevers D."/>
            <person name="Huys G."/>
            <person name="Walker B."/>
            <person name="Young S.K."/>
            <person name="Zeng Q."/>
            <person name="Gargeya S."/>
            <person name="Fitzgerald M."/>
            <person name="Haas B."/>
            <person name="Abouelleil A."/>
            <person name="Alvarado L."/>
            <person name="Arachchi H.M."/>
            <person name="Berlin A.M."/>
            <person name="Chapman S.B."/>
            <person name="Goldberg J."/>
            <person name="Griggs A."/>
            <person name="Gujja S."/>
            <person name="Hansen M."/>
            <person name="Howarth C."/>
            <person name="Imamovic A."/>
            <person name="Larimer J."/>
            <person name="McCowen C."/>
            <person name="Montmayeur A."/>
            <person name="Murphy C."/>
            <person name="Neiman D."/>
            <person name="Pearson M."/>
            <person name="Priest M."/>
            <person name="Roberts A."/>
            <person name="Saif S."/>
            <person name="Shea T."/>
            <person name="Sisk P."/>
            <person name="Sykes S."/>
            <person name="Wortman J."/>
            <person name="Nusbaum C."/>
            <person name="Birren B."/>
        </authorList>
    </citation>
    <scope>NUCLEOTIDE SEQUENCE [LARGE SCALE GENOMIC DNA]</scope>
    <source>
        <strain evidence="5 6">ATCC 51267</strain>
    </source>
</reference>
<dbReference type="Gene3D" id="3.40.50.10790">
    <property type="entry name" value="S-adenosyl-l-methionine hydroxide adenosyltransferase, N-terminal"/>
    <property type="match status" value="1"/>
</dbReference>
<evidence type="ECO:0000259" key="4">
    <source>
        <dbReference type="Pfam" id="PF20257"/>
    </source>
</evidence>
<dbReference type="HOGENOM" id="CLU_059734_0_0_9"/>
<comment type="caution">
    <text evidence="5">The sequence shown here is derived from an EMBL/GenBank/DDBJ whole genome shotgun (WGS) entry which is preliminary data.</text>
</comment>
<dbReference type="eggNOG" id="COG1912">
    <property type="taxonomic scope" value="Bacteria"/>
</dbReference>
<name>K9EEQ0_9LACT</name>